<feature type="transmembrane region" description="Helical" evidence="8">
    <location>
        <begin position="233"/>
        <end position="253"/>
    </location>
</feature>
<organism evidence="10 11">
    <name type="scientific">[Phormidium ambiguum] IAM M-71</name>
    <dbReference type="NCBI Taxonomy" id="454136"/>
    <lineage>
        <taxon>Bacteria</taxon>
        <taxon>Bacillati</taxon>
        <taxon>Cyanobacteriota</taxon>
        <taxon>Cyanophyceae</taxon>
        <taxon>Oscillatoriophycideae</taxon>
        <taxon>Aerosakkonematales</taxon>
        <taxon>Aerosakkonemataceae</taxon>
        <taxon>Floridanema</taxon>
    </lineage>
</organism>
<dbReference type="PANTHER" id="PTHR33908:SF11">
    <property type="entry name" value="MEMBRANE PROTEIN"/>
    <property type="match status" value="1"/>
</dbReference>
<evidence type="ECO:0000256" key="6">
    <source>
        <dbReference type="ARBA" id="ARBA00022989"/>
    </source>
</evidence>
<feature type="transmembrane region" description="Helical" evidence="8">
    <location>
        <begin position="19"/>
        <end position="39"/>
    </location>
</feature>
<evidence type="ECO:0000259" key="9">
    <source>
        <dbReference type="Pfam" id="PF13231"/>
    </source>
</evidence>
<dbReference type="Proteomes" id="UP000185860">
    <property type="component" value="Unassembled WGS sequence"/>
</dbReference>
<feature type="transmembrane region" description="Helical" evidence="8">
    <location>
        <begin position="76"/>
        <end position="94"/>
    </location>
</feature>
<dbReference type="AlphaFoldDB" id="A0A1U7IJ73"/>
<dbReference type="InterPro" id="IPR050297">
    <property type="entry name" value="LipidA_mod_glycosyltrf_83"/>
</dbReference>
<evidence type="ECO:0000313" key="10">
    <source>
        <dbReference type="EMBL" id="OKH37148.1"/>
    </source>
</evidence>
<evidence type="ECO:0000256" key="1">
    <source>
        <dbReference type="ARBA" id="ARBA00004651"/>
    </source>
</evidence>
<dbReference type="Pfam" id="PF13231">
    <property type="entry name" value="PMT_2"/>
    <property type="match status" value="1"/>
</dbReference>
<evidence type="ECO:0000256" key="7">
    <source>
        <dbReference type="ARBA" id="ARBA00023136"/>
    </source>
</evidence>
<dbReference type="SUPFAM" id="SSF48452">
    <property type="entry name" value="TPR-like"/>
    <property type="match status" value="1"/>
</dbReference>
<keyword evidence="4 10" id="KW-0808">Transferase</keyword>
<keyword evidence="5 8" id="KW-0812">Transmembrane</keyword>
<feature type="transmembrane region" description="Helical" evidence="8">
    <location>
        <begin position="352"/>
        <end position="371"/>
    </location>
</feature>
<evidence type="ECO:0000256" key="2">
    <source>
        <dbReference type="ARBA" id="ARBA00022475"/>
    </source>
</evidence>
<keyword evidence="6 8" id="KW-1133">Transmembrane helix</keyword>
<dbReference type="Pfam" id="PF14559">
    <property type="entry name" value="TPR_19"/>
    <property type="match status" value="1"/>
</dbReference>
<sequence>MVNFESVIEEKKDKKFKGLIALAIIWLLGAVCDRIWFALDHSTPAWDQAEYLTGTLNYSQALRNPQIFSGEWWTNFWQISSKIPPLVYILAGFIQNIFGTGFDRATIIHLFFSAILLISVYGLGVYLFSVEVGLLAAIICQLLPGLYRFRLDFLLDFPLTAVVTFSFFCLTVWRFLGTAETQRAQRKEWFWAVIFGLSFGGSLMVKQTALFFLLIPILWVLVETIKAKKWERLAQLFTAFLVSVLVFGFWYRINWLLIFTSGKRATVDSAIAEGDPPLNTLAAWTFYWQDLPYVVSWVLLLVPIVGLLIYYFKSKAKDPKAKVLNPNLRWLAVFWIGSYLLCSLNINKDTRYVLPYLPVLAVFLAYCLTLWQGRFAKAIRWGTIGLAFLLMLCNLYPLGGAWLTQIFSPRFQHYIYTGAKWPQPEVIAEIIKTEPYLRSNLGVLPSTPKLNQHNFNYFGALQNFQVYGRQVGTRKKFVSQDARSLSWFITKTGDQGSVPSEAQSQITQIIEQGQDFKLQKIWKLPDESNLNLYRSKQPPIIVQPLNQPLAKVSLNKVIVPEKVAPGTPVPIIYDWSGSWQQLQSGVILLTWYNSANPKQSRWLHDHGLGMGNLYPSNLLNNNSSGFRVVEKMAMLPPAELTPGTYSLSATYVNRQTGESYPIQTSKVTVTIDPNANKIPAPELDLITQLRTLAISLPEGPKALDPVFDQIGRINQYDPTQDYLQQAETALKFRLKQEPNNWELAYNLALSEVLQRDVQGAIAALQKVTQLDSQNPYAYAYLAFVHLYNWNPKAAQIALQPALAINPDSPEIQALSGVASAMQGNLIKAWRQLQPIINNNSSK</sequence>
<accession>A0A1U7IJ73</accession>
<dbReference type="GO" id="GO:0005886">
    <property type="term" value="C:plasma membrane"/>
    <property type="evidence" value="ECO:0007669"/>
    <property type="project" value="UniProtKB-SubCell"/>
</dbReference>
<dbReference type="InterPro" id="IPR011990">
    <property type="entry name" value="TPR-like_helical_dom_sf"/>
</dbReference>
<dbReference type="Gene3D" id="1.25.40.10">
    <property type="entry name" value="Tetratricopeptide repeat domain"/>
    <property type="match status" value="1"/>
</dbReference>
<gene>
    <name evidence="10" type="ORF">NIES2119_15140</name>
</gene>
<evidence type="ECO:0000313" key="11">
    <source>
        <dbReference type="Proteomes" id="UP000185860"/>
    </source>
</evidence>
<evidence type="ECO:0000256" key="3">
    <source>
        <dbReference type="ARBA" id="ARBA00022676"/>
    </source>
</evidence>
<dbReference type="GO" id="GO:0016763">
    <property type="term" value="F:pentosyltransferase activity"/>
    <property type="evidence" value="ECO:0007669"/>
    <property type="project" value="TreeGrafter"/>
</dbReference>
<feature type="transmembrane region" description="Helical" evidence="8">
    <location>
        <begin position="157"/>
        <end position="177"/>
    </location>
</feature>
<evidence type="ECO:0000256" key="5">
    <source>
        <dbReference type="ARBA" id="ARBA00022692"/>
    </source>
</evidence>
<evidence type="ECO:0000256" key="8">
    <source>
        <dbReference type="SAM" id="Phobius"/>
    </source>
</evidence>
<dbReference type="GO" id="GO:0009103">
    <property type="term" value="P:lipopolysaccharide biosynthetic process"/>
    <property type="evidence" value="ECO:0007669"/>
    <property type="project" value="UniProtKB-ARBA"/>
</dbReference>
<proteinExistence type="predicted"/>
<keyword evidence="2" id="KW-1003">Cell membrane</keyword>
<dbReference type="PANTHER" id="PTHR33908">
    <property type="entry name" value="MANNOSYLTRANSFERASE YKCB-RELATED"/>
    <property type="match status" value="1"/>
</dbReference>
<keyword evidence="3" id="KW-0328">Glycosyltransferase</keyword>
<dbReference type="InterPro" id="IPR038731">
    <property type="entry name" value="RgtA/B/C-like"/>
</dbReference>
<name>A0A1U7IJ73_9CYAN</name>
<dbReference type="STRING" id="454136.NIES2119_15140"/>
<comment type="caution">
    <text evidence="10">The sequence shown here is derived from an EMBL/GenBank/DDBJ whole genome shotgun (WGS) entry which is preliminary data.</text>
</comment>
<dbReference type="OrthoDB" id="437910at2"/>
<dbReference type="EMBL" id="MRCE01000013">
    <property type="protein sequence ID" value="OKH37148.1"/>
    <property type="molecule type" value="Genomic_DNA"/>
</dbReference>
<evidence type="ECO:0000256" key="4">
    <source>
        <dbReference type="ARBA" id="ARBA00022679"/>
    </source>
</evidence>
<feature type="transmembrane region" description="Helical" evidence="8">
    <location>
        <begin position="106"/>
        <end position="126"/>
    </location>
</feature>
<keyword evidence="7 8" id="KW-0472">Membrane</keyword>
<feature type="transmembrane region" description="Helical" evidence="8">
    <location>
        <begin position="294"/>
        <end position="312"/>
    </location>
</feature>
<feature type="domain" description="Glycosyltransferase RgtA/B/C/D-like" evidence="9">
    <location>
        <begin position="84"/>
        <end position="246"/>
    </location>
</feature>
<comment type="subcellular location">
    <subcellularLocation>
        <location evidence="1">Cell membrane</location>
        <topology evidence="1">Multi-pass membrane protein</topology>
    </subcellularLocation>
</comment>
<dbReference type="RefSeq" id="WP_073594327.1">
    <property type="nucleotide sequence ID" value="NZ_MRCE01000013.1"/>
</dbReference>
<protein>
    <submittedName>
        <fullName evidence="10">Phospholipid carrier-dependent glycosyltransferase</fullName>
    </submittedName>
</protein>
<feature type="transmembrane region" description="Helical" evidence="8">
    <location>
        <begin position="328"/>
        <end position="346"/>
    </location>
</feature>
<feature type="transmembrane region" description="Helical" evidence="8">
    <location>
        <begin position="189"/>
        <end position="221"/>
    </location>
</feature>
<reference evidence="10 11" key="1">
    <citation type="submission" date="2016-11" db="EMBL/GenBank/DDBJ databases">
        <title>Draft Genome Sequences of Nine Cyanobacterial Strains from Diverse Habitats.</title>
        <authorList>
            <person name="Zhu T."/>
            <person name="Hou S."/>
            <person name="Lu X."/>
            <person name="Hess W.R."/>
        </authorList>
    </citation>
    <scope>NUCLEOTIDE SEQUENCE [LARGE SCALE GENOMIC DNA]</scope>
    <source>
        <strain evidence="10 11">IAM M-71</strain>
    </source>
</reference>
<feature type="transmembrane region" description="Helical" evidence="8">
    <location>
        <begin position="383"/>
        <end position="403"/>
    </location>
</feature>